<accession>A0A432XXR0</accession>
<sequence>MKLTVIAVAAASLLTGCVVYANGSGGWGDDDLKHETRELSLAAADLTRFEIDAGAGSLEVVGEQGRSVIDVVAEVYYNEKDEIELSLTQDGDQAELVADASRSGWSDSSPHINLTVYMPEAMALDVNDGSGSISISGIDADVAIHDGSGSLEVRDIGGDLDIDDGSGSIDVRDVQGDIMVDDGSGSIYINDVAGKVTIDDGSGSITVRNAGDLDIIDDGSGSVSTENVGNH</sequence>
<dbReference type="RefSeq" id="WP_126773234.1">
    <property type="nucleotide sequence ID" value="NZ_PIPX01000002.1"/>
</dbReference>
<organism evidence="2 3">
    <name type="scientific">Pseudidiomarina homiensis</name>
    <dbReference type="NCBI Taxonomy" id="364198"/>
    <lineage>
        <taxon>Bacteria</taxon>
        <taxon>Pseudomonadati</taxon>
        <taxon>Pseudomonadota</taxon>
        <taxon>Gammaproteobacteria</taxon>
        <taxon>Alteromonadales</taxon>
        <taxon>Idiomarinaceae</taxon>
        <taxon>Pseudidiomarina</taxon>
    </lineage>
</organism>
<feature type="chain" id="PRO_5019358194" description="Adhesin domain-containing protein" evidence="1">
    <location>
        <begin position="22"/>
        <end position="231"/>
    </location>
</feature>
<proteinExistence type="predicted"/>
<protein>
    <recommendedName>
        <fullName evidence="4">Adhesin domain-containing protein</fullName>
    </recommendedName>
</protein>
<evidence type="ECO:0000313" key="3">
    <source>
        <dbReference type="Proteomes" id="UP000287649"/>
    </source>
</evidence>
<dbReference type="EMBL" id="PIPX01000002">
    <property type="protein sequence ID" value="RUO53477.1"/>
    <property type="molecule type" value="Genomic_DNA"/>
</dbReference>
<evidence type="ECO:0000313" key="2">
    <source>
        <dbReference type="EMBL" id="RUO53477.1"/>
    </source>
</evidence>
<name>A0A432XXR0_9GAMM</name>
<dbReference type="OrthoDB" id="6195678at2"/>
<evidence type="ECO:0000256" key="1">
    <source>
        <dbReference type="SAM" id="SignalP"/>
    </source>
</evidence>
<keyword evidence="3" id="KW-1185">Reference proteome</keyword>
<comment type="caution">
    <text evidence="2">The sequence shown here is derived from an EMBL/GenBank/DDBJ whole genome shotgun (WGS) entry which is preliminary data.</text>
</comment>
<feature type="signal peptide" evidence="1">
    <location>
        <begin position="1"/>
        <end position="21"/>
    </location>
</feature>
<keyword evidence="1" id="KW-0732">Signal</keyword>
<dbReference type="AlphaFoldDB" id="A0A432XXR0"/>
<gene>
    <name evidence="2" type="ORF">CWI70_09845</name>
</gene>
<evidence type="ECO:0008006" key="4">
    <source>
        <dbReference type="Google" id="ProtNLM"/>
    </source>
</evidence>
<dbReference type="Proteomes" id="UP000287649">
    <property type="component" value="Unassembled WGS sequence"/>
</dbReference>
<dbReference type="PROSITE" id="PS51257">
    <property type="entry name" value="PROKAR_LIPOPROTEIN"/>
    <property type="match status" value="1"/>
</dbReference>
<reference evidence="3" key="1">
    <citation type="journal article" date="2018" name="Front. Microbiol.">
        <title>Genome-Based Analysis Reveals the Taxonomy and Diversity of the Family Idiomarinaceae.</title>
        <authorList>
            <person name="Liu Y."/>
            <person name="Lai Q."/>
            <person name="Shao Z."/>
        </authorList>
    </citation>
    <scope>NUCLEOTIDE SEQUENCE [LARGE SCALE GENOMIC DNA]</scope>
    <source>
        <strain evidence="3">PO-M2</strain>
    </source>
</reference>